<dbReference type="GO" id="GO:0003700">
    <property type="term" value="F:DNA-binding transcription factor activity"/>
    <property type="evidence" value="ECO:0007669"/>
    <property type="project" value="UniProtKB-UniRule"/>
</dbReference>
<keyword evidence="6 9" id="KW-0804">Transcription</keyword>
<keyword evidence="4 9" id="KW-0805">Transcription regulation</keyword>
<reference evidence="12 13" key="3">
    <citation type="submission" date="2019-11" db="EMBL/GenBank/DDBJ databases">
        <title>A de novo genome assembly of a pear dwarfing rootstock.</title>
        <authorList>
            <person name="Wang F."/>
            <person name="Wang J."/>
            <person name="Li S."/>
            <person name="Zhang Y."/>
            <person name="Fang M."/>
            <person name="Ma L."/>
            <person name="Zhao Y."/>
            <person name="Jiang S."/>
        </authorList>
    </citation>
    <scope>NUCLEOTIDE SEQUENCE [LARGE SCALE GENOMIC DNA]</scope>
    <source>
        <strain evidence="12">S2</strain>
        <tissue evidence="12">Leaf</tissue>
    </source>
</reference>
<evidence type="ECO:0000313" key="12">
    <source>
        <dbReference type="EMBL" id="KAB2619665.1"/>
    </source>
</evidence>
<dbReference type="Proteomes" id="UP000327157">
    <property type="component" value="Chromosome 15"/>
</dbReference>
<gene>
    <name evidence="12" type="ORF">D8674_015534</name>
</gene>
<name>A0A5N5GVM8_9ROSA</name>
<reference evidence="12 13" key="1">
    <citation type="submission" date="2019-09" db="EMBL/GenBank/DDBJ databases">
        <authorList>
            <person name="Ou C."/>
        </authorList>
    </citation>
    <scope>NUCLEOTIDE SEQUENCE [LARGE SCALE GENOMIC DNA]</scope>
    <source>
        <strain evidence="12">S2</strain>
        <tissue evidence="12">Leaf</tissue>
    </source>
</reference>
<dbReference type="PROSITE" id="PS50884">
    <property type="entry name" value="ZF_DOF_2"/>
    <property type="match status" value="1"/>
</dbReference>
<proteinExistence type="predicted"/>
<keyword evidence="2 8" id="KW-0863">Zinc-finger</keyword>
<keyword evidence="1 9" id="KW-0479">Metal-binding</keyword>
<feature type="compositionally biased region" description="Low complexity" evidence="10">
    <location>
        <begin position="91"/>
        <end position="114"/>
    </location>
</feature>
<keyword evidence="7 8" id="KW-0539">Nucleus</keyword>
<dbReference type="Pfam" id="PF02701">
    <property type="entry name" value="Zn_ribbon_Dof"/>
    <property type="match status" value="1"/>
</dbReference>
<evidence type="ECO:0000259" key="11">
    <source>
        <dbReference type="PROSITE" id="PS50884"/>
    </source>
</evidence>
<feature type="region of interest" description="Disordered" evidence="10">
    <location>
        <begin position="74"/>
        <end position="128"/>
    </location>
</feature>
<dbReference type="GO" id="GO:0003677">
    <property type="term" value="F:DNA binding"/>
    <property type="evidence" value="ECO:0007669"/>
    <property type="project" value="UniProtKB-UniRule"/>
</dbReference>
<evidence type="ECO:0000256" key="4">
    <source>
        <dbReference type="ARBA" id="ARBA00023015"/>
    </source>
</evidence>
<dbReference type="AlphaFoldDB" id="A0A5N5GVM8"/>
<evidence type="ECO:0000256" key="9">
    <source>
        <dbReference type="RuleBase" id="RU369094"/>
    </source>
</evidence>
<keyword evidence="5 8" id="KW-0238">DNA-binding</keyword>
<dbReference type="PANTHER" id="PTHR31992:SF312">
    <property type="entry name" value="DOF ZINC FINGER PROTEIN DOF1.6"/>
    <property type="match status" value="1"/>
</dbReference>
<dbReference type="PROSITE" id="PS01361">
    <property type="entry name" value="ZF_DOF_1"/>
    <property type="match status" value="1"/>
</dbReference>
<comment type="caution">
    <text evidence="12">The sequence shown here is derived from an EMBL/GenBank/DDBJ whole genome shotgun (WGS) entry which is preliminary data.</text>
</comment>
<dbReference type="GO" id="GO:0008270">
    <property type="term" value="F:zinc ion binding"/>
    <property type="evidence" value="ECO:0007669"/>
    <property type="project" value="UniProtKB-KW"/>
</dbReference>
<organism evidence="12 13">
    <name type="scientific">Pyrus ussuriensis x Pyrus communis</name>
    <dbReference type="NCBI Taxonomy" id="2448454"/>
    <lineage>
        <taxon>Eukaryota</taxon>
        <taxon>Viridiplantae</taxon>
        <taxon>Streptophyta</taxon>
        <taxon>Embryophyta</taxon>
        <taxon>Tracheophyta</taxon>
        <taxon>Spermatophyta</taxon>
        <taxon>Magnoliopsida</taxon>
        <taxon>eudicotyledons</taxon>
        <taxon>Gunneridae</taxon>
        <taxon>Pentapetalae</taxon>
        <taxon>rosids</taxon>
        <taxon>fabids</taxon>
        <taxon>Rosales</taxon>
        <taxon>Rosaceae</taxon>
        <taxon>Amygdaloideae</taxon>
        <taxon>Maleae</taxon>
        <taxon>Pyrus</taxon>
    </lineage>
</organism>
<protein>
    <recommendedName>
        <fullName evidence="9">Dof zinc finger protein</fullName>
    </recommendedName>
</protein>
<comment type="subcellular location">
    <subcellularLocation>
        <location evidence="8 9">Nucleus</location>
    </subcellularLocation>
</comment>
<evidence type="ECO:0000256" key="5">
    <source>
        <dbReference type="ARBA" id="ARBA00023125"/>
    </source>
</evidence>
<keyword evidence="13" id="KW-1185">Reference proteome</keyword>
<evidence type="ECO:0000313" key="13">
    <source>
        <dbReference type="Proteomes" id="UP000327157"/>
    </source>
</evidence>
<accession>A0A5N5GVM8</accession>
<evidence type="ECO:0000256" key="10">
    <source>
        <dbReference type="SAM" id="MobiDB-lite"/>
    </source>
</evidence>
<evidence type="ECO:0000256" key="1">
    <source>
        <dbReference type="ARBA" id="ARBA00022723"/>
    </source>
</evidence>
<feature type="region of interest" description="Disordered" evidence="10">
    <location>
        <begin position="1"/>
        <end position="35"/>
    </location>
</feature>
<evidence type="ECO:0000256" key="2">
    <source>
        <dbReference type="ARBA" id="ARBA00022771"/>
    </source>
</evidence>
<dbReference type="InterPro" id="IPR003851">
    <property type="entry name" value="Znf_Dof"/>
</dbReference>
<dbReference type="InterPro" id="IPR045174">
    <property type="entry name" value="Dof"/>
</dbReference>
<dbReference type="EMBL" id="SMOL01000401">
    <property type="protein sequence ID" value="KAB2619665.1"/>
    <property type="molecule type" value="Genomic_DNA"/>
</dbReference>
<comment type="function">
    <text evidence="9">Transcription factor that binds specifically to a 5'-AA[AG]G-3' consensus core sequence.</text>
</comment>
<dbReference type="PANTHER" id="PTHR31992">
    <property type="entry name" value="DOF ZINC FINGER PROTEIN DOF1.4-RELATED"/>
    <property type="match status" value="1"/>
</dbReference>
<sequence>MPFDSADEQMRPSMTTRVQHSLGHPPPQQTEPLHCPRCDSDNTKFCYYNNYNLAQPRHFCKSCRRYWTHGGTLRNVPVGGGSRKNTKRSRPSCSSSSGSPSSSSLTQEVSSVASAKPNSFPVEPKPETATDHEKLMDLNESAVGNGGFTSLLSAQGPPAPGFLAFSGFGYGLGLGQGFDEVGTYGYDGGRGVLAFPDVGDFGNVIHNNGAVSGGSVGCNTWQIMTGGDGGIAENNGDCFAWPELETSK</sequence>
<evidence type="ECO:0000256" key="7">
    <source>
        <dbReference type="ARBA" id="ARBA00023242"/>
    </source>
</evidence>
<feature type="domain" description="Dof-type" evidence="11">
    <location>
        <begin position="33"/>
        <end position="87"/>
    </location>
</feature>
<keyword evidence="3 9" id="KW-0862">Zinc</keyword>
<dbReference type="GO" id="GO:0005634">
    <property type="term" value="C:nucleus"/>
    <property type="evidence" value="ECO:0007669"/>
    <property type="project" value="UniProtKB-SubCell"/>
</dbReference>
<evidence type="ECO:0000256" key="8">
    <source>
        <dbReference type="PROSITE-ProRule" id="PRU00071"/>
    </source>
</evidence>
<dbReference type="OrthoDB" id="1927254at2759"/>
<evidence type="ECO:0000256" key="3">
    <source>
        <dbReference type="ARBA" id="ARBA00022833"/>
    </source>
</evidence>
<evidence type="ECO:0000256" key="6">
    <source>
        <dbReference type="ARBA" id="ARBA00023163"/>
    </source>
</evidence>
<reference evidence="13" key="2">
    <citation type="submission" date="2019-10" db="EMBL/GenBank/DDBJ databases">
        <title>A de novo genome assembly of a pear dwarfing rootstock.</title>
        <authorList>
            <person name="Wang F."/>
            <person name="Wang J."/>
            <person name="Li S."/>
            <person name="Zhang Y."/>
            <person name="Fang M."/>
            <person name="Ma L."/>
            <person name="Zhao Y."/>
            <person name="Jiang S."/>
        </authorList>
    </citation>
    <scope>NUCLEOTIDE SEQUENCE [LARGE SCALE GENOMIC DNA]</scope>
</reference>